<dbReference type="RefSeq" id="WP_138156497.1">
    <property type="nucleotide sequence ID" value="NZ_CP039381.1"/>
</dbReference>
<feature type="domain" description="HTH araC/xylS-type" evidence="4">
    <location>
        <begin position="210"/>
        <end position="308"/>
    </location>
</feature>
<dbReference type="InterPro" id="IPR020449">
    <property type="entry name" value="Tscrpt_reg_AraC-type_HTH"/>
</dbReference>
<reference evidence="5 6" key="1">
    <citation type="submission" date="2019-04" db="EMBL/GenBank/DDBJ databases">
        <authorList>
            <person name="Embree M."/>
            <person name="Gaffney J.R."/>
        </authorList>
    </citation>
    <scope>NUCLEOTIDE SEQUENCE [LARGE SCALE GENOMIC DNA]</scope>
    <source>
        <strain evidence="5 6">JE7A12</strain>
    </source>
</reference>
<dbReference type="InterPro" id="IPR018060">
    <property type="entry name" value="HTH_AraC"/>
</dbReference>
<evidence type="ECO:0000256" key="3">
    <source>
        <dbReference type="ARBA" id="ARBA00023163"/>
    </source>
</evidence>
<dbReference type="Pfam" id="PF12833">
    <property type="entry name" value="HTH_18"/>
    <property type="match status" value="1"/>
</dbReference>
<accession>A0A4P8XWQ3</accession>
<dbReference type="GO" id="GO:0043565">
    <property type="term" value="F:sequence-specific DNA binding"/>
    <property type="evidence" value="ECO:0007669"/>
    <property type="project" value="InterPro"/>
</dbReference>
<dbReference type="PROSITE" id="PS01124">
    <property type="entry name" value="HTH_ARAC_FAMILY_2"/>
    <property type="match status" value="1"/>
</dbReference>
<evidence type="ECO:0000256" key="2">
    <source>
        <dbReference type="ARBA" id="ARBA00023125"/>
    </source>
</evidence>
<evidence type="ECO:0000256" key="1">
    <source>
        <dbReference type="ARBA" id="ARBA00023015"/>
    </source>
</evidence>
<dbReference type="PRINTS" id="PR00032">
    <property type="entry name" value="HTHARAC"/>
</dbReference>
<dbReference type="AlphaFoldDB" id="A0A4P8XWQ3"/>
<dbReference type="EMBL" id="CP039381">
    <property type="protein sequence ID" value="QCT06420.1"/>
    <property type="molecule type" value="Genomic_DNA"/>
</dbReference>
<sequence>MTYNDVINDKDNRRLEISLKNGGRIVAYCPMEGVHIFACDIRCGIQEEVKRLIMNNLSRGHFILCAVCLSGTYKHKKDNCIKVINPRDGVAERRLDDYPFLDVSSDYLGLVTVLYLDKMPKGDSIYSRLKDRVVESGLNKEKKDSLFYFRQSNLTRRAVETLLGMCFSNESQDMVLIKAIEVGLHYIDDISTSNSGSRRLVKKSQLKIAEEIMNCLTERYDEPWTTKYFAEKFKISGTTLNKYFFSVYGYEIKEYQIKVRMERAEEMLCETDYQIGEIAQRVGYSTHTKFGAAFKAKYGATPFEFRRRYCASHLDKQDNYFNG</sequence>
<dbReference type="InterPro" id="IPR018062">
    <property type="entry name" value="HTH_AraC-typ_CS"/>
</dbReference>
<name>A0A4P8XWQ3_9FIRM</name>
<dbReference type="SUPFAM" id="SSF46689">
    <property type="entry name" value="Homeodomain-like"/>
    <property type="match status" value="1"/>
</dbReference>
<keyword evidence="3" id="KW-0804">Transcription</keyword>
<evidence type="ECO:0000313" key="5">
    <source>
        <dbReference type="EMBL" id="QCT06420.1"/>
    </source>
</evidence>
<keyword evidence="1" id="KW-0805">Transcription regulation</keyword>
<dbReference type="SMART" id="SM00342">
    <property type="entry name" value="HTH_ARAC"/>
    <property type="match status" value="1"/>
</dbReference>
<keyword evidence="2" id="KW-0238">DNA-binding</keyword>
<dbReference type="Proteomes" id="UP000301475">
    <property type="component" value="Chromosome"/>
</dbReference>
<dbReference type="PROSITE" id="PS00041">
    <property type="entry name" value="HTH_ARAC_FAMILY_1"/>
    <property type="match status" value="1"/>
</dbReference>
<dbReference type="InterPro" id="IPR009057">
    <property type="entry name" value="Homeodomain-like_sf"/>
</dbReference>
<proteinExistence type="predicted"/>
<dbReference type="PANTHER" id="PTHR43280">
    <property type="entry name" value="ARAC-FAMILY TRANSCRIPTIONAL REGULATOR"/>
    <property type="match status" value="1"/>
</dbReference>
<gene>
    <name evidence="5" type="ORF">E5Z56_03210</name>
</gene>
<dbReference type="GO" id="GO:0003700">
    <property type="term" value="F:DNA-binding transcription factor activity"/>
    <property type="evidence" value="ECO:0007669"/>
    <property type="project" value="InterPro"/>
</dbReference>
<dbReference type="KEGG" id="ruj:E5Z56_03210"/>
<dbReference type="PANTHER" id="PTHR43280:SF10">
    <property type="entry name" value="REGULATORY PROTEIN POCR"/>
    <property type="match status" value="1"/>
</dbReference>
<organism evidence="5 6">
    <name type="scientific">Ruminococcus bovis</name>
    <dbReference type="NCBI Taxonomy" id="2564099"/>
    <lineage>
        <taxon>Bacteria</taxon>
        <taxon>Bacillati</taxon>
        <taxon>Bacillota</taxon>
        <taxon>Clostridia</taxon>
        <taxon>Eubacteriales</taxon>
        <taxon>Oscillospiraceae</taxon>
        <taxon>Ruminococcus</taxon>
    </lineage>
</organism>
<protein>
    <submittedName>
        <fullName evidence="5">Helix-turn-helix transcriptional regulator</fullName>
    </submittedName>
</protein>
<keyword evidence="6" id="KW-1185">Reference proteome</keyword>
<evidence type="ECO:0000259" key="4">
    <source>
        <dbReference type="PROSITE" id="PS01124"/>
    </source>
</evidence>
<evidence type="ECO:0000313" key="6">
    <source>
        <dbReference type="Proteomes" id="UP000301475"/>
    </source>
</evidence>
<dbReference type="OrthoDB" id="9782503at2"/>
<dbReference type="Gene3D" id="1.10.10.60">
    <property type="entry name" value="Homeodomain-like"/>
    <property type="match status" value="1"/>
</dbReference>